<name>A0A248TGZ0_9BACI</name>
<organism evidence="1 2">
    <name type="scientific">Cytobacillus kochii</name>
    <dbReference type="NCBI Taxonomy" id="859143"/>
    <lineage>
        <taxon>Bacteria</taxon>
        <taxon>Bacillati</taxon>
        <taxon>Bacillota</taxon>
        <taxon>Bacilli</taxon>
        <taxon>Bacillales</taxon>
        <taxon>Bacillaceae</taxon>
        <taxon>Cytobacillus</taxon>
    </lineage>
</organism>
<reference evidence="1 2" key="1">
    <citation type="submission" date="2017-08" db="EMBL/GenBank/DDBJ databases">
        <title>Complete Genome Sequence of Bacillus kochii Oregon-R-modENCODE STRAIN BDGP4, isolated from Drosophila melanogaster gut.</title>
        <authorList>
            <person name="Wan K.H."/>
            <person name="Yu C."/>
            <person name="Park S."/>
            <person name="Hammonds A.S."/>
            <person name="Booth B.W."/>
            <person name="Celniker S.E."/>
        </authorList>
    </citation>
    <scope>NUCLEOTIDE SEQUENCE [LARGE SCALE GENOMIC DNA]</scope>
    <source>
        <strain evidence="1 2">BDGP4</strain>
    </source>
</reference>
<evidence type="ECO:0000313" key="1">
    <source>
        <dbReference type="EMBL" id="ASV67468.1"/>
    </source>
</evidence>
<dbReference type="RefSeq" id="WP_095371042.1">
    <property type="nucleotide sequence ID" value="NZ_CP022983.1"/>
</dbReference>
<dbReference type="OrthoDB" id="1260738at2"/>
<dbReference type="EMBL" id="CP022983">
    <property type="protein sequence ID" value="ASV67468.1"/>
    <property type="molecule type" value="Genomic_DNA"/>
</dbReference>
<sequence>MRVIVVLYDSWCPFCKRSIKKFRKFDCLNRVEFLSFREEKYVDEYNLDIEQLKKRMHSIILENNKVEVGIDAINRICKNSPLLWPLVPILTISSYCGIGHKIYDWISSKRLIFPTGCNGDACKL</sequence>
<proteinExistence type="predicted"/>
<evidence type="ECO:0008006" key="3">
    <source>
        <dbReference type="Google" id="ProtNLM"/>
    </source>
</evidence>
<dbReference type="InterPro" id="IPR007263">
    <property type="entry name" value="DCC1-like"/>
</dbReference>
<dbReference type="GO" id="GO:0015035">
    <property type="term" value="F:protein-disulfide reductase activity"/>
    <property type="evidence" value="ECO:0007669"/>
    <property type="project" value="InterPro"/>
</dbReference>
<gene>
    <name evidence="1" type="ORF">CKF48_09080</name>
</gene>
<dbReference type="InterPro" id="IPR036249">
    <property type="entry name" value="Thioredoxin-like_sf"/>
</dbReference>
<evidence type="ECO:0000313" key="2">
    <source>
        <dbReference type="Proteomes" id="UP000215137"/>
    </source>
</evidence>
<dbReference type="Proteomes" id="UP000215137">
    <property type="component" value="Chromosome"/>
</dbReference>
<dbReference type="AlphaFoldDB" id="A0A248TGZ0"/>
<accession>A0A248TGZ0</accession>
<keyword evidence="2" id="KW-1185">Reference proteome</keyword>
<dbReference type="Pfam" id="PF04134">
    <property type="entry name" value="DCC1-like"/>
    <property type="match status" value="1"/>
</dbReference>
<dbReference type="SUPFAM" id="SSF52833">
    <property type="entry name" value="Thioredoxin-like"/>
    <property type="match status" value="1"/>
</dbReference>
<protein>
    <recommendedName>
        <fullName evidence="3">DUF393 domain-containing protein</fullName>
    </recommendedName>
</protein>
<dbReference type="KEGG" id="bko:CKF48_09080"/>